<keyword evidence="3" id="KW-0862">Zinc</keyword>
<dbReference type="GO" id="GO:0005634">
    <property type="term" value="C:nucleus"/>
    <property type="evidence" value="ECO:0007669"/>
    <property type="project" value="TreeGrafter"/>
</dbReference>
<dbReference type="Pfam" id="PF13639">
    <property type="entry name" value="zf-RING_2"/>
    <property type="match status" value="1"/>
</dbReference>
<evidence type="ECO:0000313" key="7">
    <source>
        <dbReference type="Proteomes" id="UP000092460"/>
    </source>
</evidence>
<dbReference type="InterPro" id="IPR001841">
    <property type="entry name" value="Znf_RING"/>
</dbReference>
<dbReference type="GO" id="GO:0008270">
    <property type="term" value="F:zinc ion binding"/>
    <property type="evidence" value="ECO:0007669"/>
    <property type="project" value="UniProtKB-KW"/>
</dbReference>
<name>A0A1B0C6X2_9MUSC</name>
<dbReference type="GO" id="GO:0061630">
    <property type="term" value="F:ubiquitin protein ligase activity"/>
    <property type="evidence" value="ECO:0007669"/>
    <property type="project" value="TreeGrafter"/>
</dbReference>
<dbReference type="InterPro" id="IPR051834">
    <property type="entry name" value="RING_finger_E3_ligase"/>
</dbReference>
<dbReference type="Gene3D" id="3.30.40.10">
    <property type="entry name" value="Zinc/RING finger domain, C3HC4 (zinc finger)"/>
    <property type="match status" value="1"/>
</dbReference>
<dbReference type="InterPro" id="IPR013083">
    <property type="entry name" value="Znf_RING/FYVE/PHD"/>
</dbReference>
<reference evidence="7" key="1">
    <citation type="submission" date="2015-01" db="EMBL/GenBank/DDBJ databases">
        <authorList>
            <person name="Aksoy S."/>
            <person name="Warren W."/>
            <person name="Wilson R.K."/>
        </authorList>
    </citation>
    <scope>NUCLEOTIDE SEQUENCE [LARGE SCALE GENOMIC DNA]</scope>
    <source>
        <strain evidence="7">IAEA</strain>
    </source>
</reference>
<evidence type="ECO:0000256" key="4">
    <source>
        <dbReference type="PROSITE-ProRule" id="PRU00175"/>
    </source>
</evidence>
<dbReference type="SUPFAM" id="SSF57850">
    <property type="entry name" value="RING/U-box"/>
    <property type="match status" value="1"/>
</dbReference>
<dbReference type="PANTHER" id="PTHR45931">
    <property type="entry name" value="SI:CH211-59O9.10"/>
    <property type="match status" value="1"/>
</dbReference>
<dbReference type="Proteomes" id="UP000092460">
    <property type="component" value="Unassembled WGS sequence"/>
</dbReference>
<dbReference type="PROSITE" id="PS50089">
    <property type="entry name" value="ZF_RING_2"/>
    <property type="match status" value="1"/>
</dbReference>
<evidence type="ECO:0000313" key="6">
    <source>
        <dbReference type="EnsemblMetazoa" id="GPPI050796-PA"/>
    </source>
</evidence>
<feature type="domain" description="RING-type" evidence="5">
    <location>
        <begin position="62"/>
        <end position="103"/>
    </location>
</feature>
<reference evidence="6" key="2">
    <citation type="submission" date="2020-05" db="UniProtKB">
        <authorList>
            <consortium name="EnsemblMetazoa"/>
        </authorList>
    </citation>
    <scope>IDENTIFICATION</scope>
    <source>
        <strain evidence="6">IAEA</strain>
    </source>
</reference>
<keyword evidence="2 4" id="KW-0863">Zinc-finger</keyword>
<evidence type="ECO:0000256" key="3">
    <source>
        <dbReference type="ARBA" id="ARBA00022833"/>
    </source>
</evidence>
<dbReference type="EnsemblMetazoa" id="GPPI050796-RA">
    <property type="protein sequence ID" value="GPPI050796-PA"/>
    <property type="gene ID" value="GPPI050796"/>
</dbReference>
<keyword evidence="1" id="KW-0479">Metal-binding</keyword>
<dbReference type="SMART" id="SM00184">
    <property type="entry name" value="RING"/>
    <property type="match status" value="1"/>
</dbReference>
<keyword evidence="7" id="KW-1185">Reference proteome</keyword>
<dbReference type="PANTHER" id="PTHR45931:SF3">
    <property type="entry name" value="RING ZINC FINGER-CONTAINING PROTEIN"/>
    <property type="match status" value="1"/>
</dbReference>
<dbReference type="VEuPathDB" id="VectorBase:GPPI050796"/>
<protein>
    <recommendedName>
        <fullName evidence="5">RING-type domain-containing protein</fullName>
    </recommendedName>
</protein>
<sequence length="110" mass="12533">MSGSNGSITLENLTNSINHLLEYVQTMESTAGIPPLYQNAVLQTCCWFKYEHVASEDEQPICAVCLIRYELGDSLWKLPCKHVFHSTCVYEWLNVKDSCPICRKTVLNTF</sequence>
<accession>A0A1B0C6X2</accession>
<evidence type="ECO:0000256" key="1">
    <source>
        <dbReference type="ARBA" id="ARBA00022723"/>
    </source>
</evidence>
<evidence type="ECO:0000256" key="2">
    <source>
        <dbReference type="ARBA" id="ARBA00022771"/>
    </source>
</evidence>
<dbReference type="STRING" id="67801.A0A1B0C6X2"/>
<dbReference type="EMBL" id="JXJN01027167">
    <property type="status" value="NOT_ANNOTATED_CDS"/>
    <property type="molecule type" value="Genomic_DNA"/>
</dbReference>
<dbReference type="AlphaFoldDB" id="A0A1B0C6X2"/>
<proteinExistence type="predicted"/>
<dbReference type="GO" id="GO:0006511">
    <property type="term" value="P:ubiquitin-dependent protein catabolic process"/>
    <property type="evidence" value="ECO:0007669"/>
    <property type="project" value="TreeGrafter"/>
</dbReference>
<evidence type="ECO:0000259" key="5">
    <source>
        <dbReference type="PROSITE" id="PS50089"/>
    </source>
</evidence>
<organism evidence="6 7">
    <name type="scientific">Glossina palpalis gambiensis</name>
    <dbReference type="NCBI Taxonomy" id="67801"/>
    <lineage>
        <taxon>Eukaryota</taxon>
        <taxon>Metazoa</taxon>
        <taxon>Ecdysozoa</taxon>
        <taxon>Arthropoda</taxon>
        <taxon>Hexapoda</taxon>
        <taxon>Insecta</taxon>
        <taxon>Pterygota</taxon>
        <taxon>Neoptera</taxon>
        <taxon>Endopterygota</taxon>
        <taxon>Diptera</taxon>
        <taxon>Brachycera</taxon>
        <taxon>Muscomorpha</taxon>
        <taxon>Hippoboscoidea</taxon>
        <taxon>Glossinidae</taxon>
        <taxon>Glossina</taxon>
    </lineage>
</organism>